<protein>
    <submittedName>
        <fullName evidence="5">Precorrin-3B synthase</fullName>
    </submittedName>
</protein>
<dbReference type="HOGENOM" id="CLU_2767958_0_0_4"/>
<gene>
    <name evidence="5" type="primary">cobG</name>
    <name evidence="5" type="ORF">BURPS1710A_2416</name>
</gene>
<keyword evidence="3" id="KW-0408">Iron</keyword>
<dbReference type="AlphaFoldDB" id="A0A0E1VZ85"/>
<dbReference type="InterPro" id="IPR045854">
    <property type="entry name" value="NO2/SO3_Rdtase_4Fe4S_sf"/>
</dbReference>
<reference evidence="5" key="1">
    <citation type="submission" date="2009-05" db="EMBL/GenBank/DDBJ databases">
        <authorList>
            <person name="Harkins D.M."/>
            <person name="DeShazer D."/>
            <person name="Woods D.E."/>
            <person name="Brinkac L.M."/>
            <person name="Brown K.A."/>
            <person name="Hung G.C."/>
            <person name="Tuanyok A."/>
            <person name="Zhang B."/>
            <person name="Nierman W.C."/>
        </authorList>
    </citation>
    <scope>NUCLEOTIDE SEQUENCE [LARGE SCALE GENOMIC DNA]</scope>
    <source>
        <strain evidence="5">1710a</strain>
    </source>
</reference>
<keyword evidence="2" id="KW-0479">Metal-binding</keyword>
<evidence type="ECO:0000256" key="3">
    <source>
        <dbReference type="ARBA" id="ARBA00023004"/>
    </source>
</evidence>
<evidence type="ECO:0000256" key="2">
    <source>
        <dbReference type="ARBA" id="ARBA00022723"/>
    </source>
</evidence>
<sequence length="69" mass="7210">MHVTGCARSCALPHAAAHTLVASAASRYDLYRRDGATGFGRAVARQLTIDQAADALARGARPSQDDLDA</sequence>
<evidence type="ECO:0000256" key="4">
    <source>
        <dbReference type="ARBA" id="ARBA00023014"/>
    </source>
</evidence>
<dbReference type="SUPFAM" id="SSF56014">
    <property type="entry name" value="Nitrite and sulphite reductase 4Fe-4S domain-like"/>
    <property type="match status" value="1"/>
</dbReference>
<keyword evidence="1" id="KW-0004">4Fe-4S</keyword>
<dbReference type="EMBL" id="CM000832">
    <property type="protein sequence ID" value="EET06213.1"/>
    <property type="molecule type" value="Genomic_DNA"/>
</dbReference>
<name>A0A0E1VZ85_BURPE</name>
<accession>A0A0E1VZ85</accession>
<evidence type="ECO:0000313" key="5">
    <source>
        <dbReference type="EMBL" id="EET06213.1"/>
    </source>
</evidence>
<organism evidence="5">
    <name type="scientific">Burkholderia pseudomallei 1710a</name>
    <dbReference type="NCBI Taxonomy" id="320371"/>
    <lineage>
        <taxon>Bacteria</taxon>
        <taxon>Pseudomonadati</taxon>
        <taxon>Pseudomonadota</taxon>
        <taxon>Betaproteobacteria</taxon>
        <taxon>Burkholderiales</taxon>
        <taxon>Burkholderiaceae</taxon>
        <taxon>Burkholderia</taxon>
        <taxon>pseudomallei group</taxon>
    </lineage>
</organism>
<proteinExistence type="predicted"/>
<keyword evidence="4" id="KW-0411">Iron-sulfur</keyword>
<dbReference type="GO" id="GO:0051539">
    <property type="term" value="F:4 iron, 4 sulfur cluster binding"/>
    <property type="evidence" value="ECO:0007669"/>
    <property type="project" value="UniProtKB-KW"/>
</dbReference>
<dbReference type="Proteomes" id="UP000001812">
    <property type="component" value="Chromosome I"/>
</dbReference>
<evidence type="ECO:0000256" key="1">
    <source>
        <dbReference type="ARBA" id="ARBA00022485"/>
    </source>
</evidence>
<dbReference type="GO" id="GO:0046872">
    <property type="term" value="F:metal ion binding"/>
    <property type="evidence" value="ECO:0007669"/>
    <property type="project" value="UniProtKB-KW"/>
</dbReference>
<dbReference type="Gene3D" id="3.30.413.10">
    <property type="entry name" value="Sulfite Reductase Hemoprotein, domain 1"/>
    <property type="match status" value="1"/>
</dbReference>